<gene>
    <name evidence="8" type="ORF">D7V88_28165</name>
</gene>
<dbReference type="Pfam" id="PF02776">
    <property type="entry name" value="TPP_enzyme_N"/>
    <property type="match status" value="1"/>
</dbReference>
<dbReference type="InterPro" id="IPR045229">
    <property type="entry name" value="TPP_enz"/>
</dbReference>
<dbReference type="Pfam" id="PF02775">
    <property type="entry name" value="TPP_enzyme_C"/>
    <property type="match status" value="1"/>
</dbReference>
<dbReference type="InterPro" id="IPR012001">
    <property type="entry name" value="Thiamin_PyroP_enz_TPP-bd_dom"/>
</dbReference>
<dbReference type="GO" id="GO:0003984">
    <property type="term" value="F:acetolactate synthase activity"/>
    <property type="evidence" value="ECO:0007669"/>
    <property type="project" value="TreeGrafter"/>
</dbReference>
<dbReference type="InterPro" id="IPR029061">
    <property type="entry name" value="THDP-binding"/>
</dbReference>
<evidence type="ECO:0000256" key="4">
    <source>
        <dbReference type="SAM" id="MobiDB-lite"/>
    </source>
</evidence>
<comment type="caution">
    <text evidence="8">The sequence shown here is derived from an EMBL/GenBank/DDBJ whole genome shotgun (WGS) entry which is preliminary data.</text>
</comment>
<dbReference type="GO" id="GO:0050660">
    <property type="term" value="F:flavin adenine dinucleotide binding"/>
    <property type="evidence" value="ECO:0007669"/>
    <property type="project" value="TreeGrafter"/>
</dbReference>
<dbReference type="GO" id="GO:0030976">
    <property type="term" value="F:thiamine pyrophosphate binding"/>
    <property type="evidence" value="ECO:0007669"/>
    <property type="project" value="InterPro"/>
</dbReference>
<keyword evidence="9" id="KW-1185">Reference proteome</keyword>
<dbReference type="GO" id="GO:0009097">
    <property type="term" value="P:isoleucine biosynthetic process"/>
    <property type="evidence" value="ECO:0007669"/>
    <property type="project" value="TreeGrafter"/>
</dbReference>
<proteinExistence type="inferred from homology"/>
<evidence type="ECO:0000256" key="1">
    <source>
        <dbReference type="ARBA" id="ARBA00007812"/>
    </source>
</evidence>
<dbReference type="RefSeq" id="WP_120543718.1">
    <property type="nucleotide sequence ID" value="NZ_RAVZ01000236.1"/>
</dbReference>
<keyword evidence="2 3" id="KW-0786">Thiamine pyrophosphate</keyword>
<dbReference type="GO" id="GO:0005948">
    <property type="term" value="C:acetolactate synthase complex"/>
    <property type="evidence" value="ECO:0007669"/>
    <property type="project" value="TreeGrafter"/>
</dbReference>
<feature type="region of interest" description="Disordered" evidence="4">
    <location>
        <begin position="29"/>
        <end position="54"/>
    </location>
</feature>
<feature type="domain" description="Thiamine pyrophosphate enzyme N-terminal TPP-binding" evidence="7">
    <location>
        <begin position="70"/>
        <end position="179"/>
    </location>
</feature>
<organism evidence="8 9">
    <name type="scientific">Corallococcus terminator</name>
    <dbReference type="NCBI Taxonomy" id="2316733"/>
    <lineage>
        <taxon>Bacteria</taxon>
        <taxon>Pseudomonadati</taxon>
        <taxon>Myxococcota</taxon>
        <taxon>Myxococcia</taxon>
        <taxon>Myxococcales</taxon>
        <taxon>Cystobacterineae</taxon>
        <taxon>Myxococcaceae</taxon>
        <taxon>Corallococcus</taxon>
    </lineage>
</organism>
<dbReference type="SUPFAM" id="SSF52518">
    <property type="entry name" value="Thiamin diphosphate-binding fold (THDP-binding)"/>
    <property type="match status" value="2"/>
</dbReference>
<evidence type="ECO:0000259" key="7">
    <source>
        <dbReference type="Pfam" id="PF02776"/>
    </source>
</evidence>
<feature type="compositionally biased region" description="Polar residues" evidence="4">
    <location>
        <begin position="31"/>
        <end position="41"/>
    </location>
</feature>
<evidence type="ECO:0000256" key="3">
    <source>
        <dbReference type="RuleBase" id="RU362132"/>
    </source>
</evidence>
<dbReference type="Gene3D" id="3.40.50.970">
    <property type="match status" value="2"/>
</dbReference>
<feature type="domain" description="Thiamine pyrophosphate enzyme central" evidence="5">
    <location>
        <begin position="265"/>
        <end position="402"/>
    </location>
</feature>
<dbReference type="FunFam" id="3.40.50.970:FF:000007">
    <property type="entry name" value="Acetolactate synthase"/>
    <property type="match status" value="1"/>
</dbReference>
<evidence type="ECO:0000259" key="5">
    <source>
        <dbReference type="Pfam" id="PF00205"/>
    </source>
</evidence>
<dbReference type="PROSITE" id="PS00187">
    <property type="entry name" value="TPP_ENZYMES"/>
    <property type="match status" value="1"/>
</dbReference>
<evidence type="ECO:0000259" key="6">
    <source>
        <dbReference type="Pfam" id="PF02775"/>
    </source>
</evidence>
<dbReference type="InterPro" id="IPR000399">
    <property type="entry name" value="TPP-bd_CS"/>
</dbReference>
<sequence>MSTSSLAELPSISSTASALTPEVPLEALRNETPSATPNRVNALQARPGDPIPMYGDTNARGFKTVEELSVTDCVIAHLEAEEVDAVFGVPGGNIAPFQQALRKHDSMRFIIASHEAGAAFMADGYARATGKLGVCMVTAGPGATNALTGVASAHLDGVPLLAISGNVPTDRFGLMALQESSSTHGVNTVEMFRQACASSVGIADAQSFPRLLARSLRTAQGLPGGAAHLSIPSNIARQPIHRVSVPTTRGAFRARPPSAPFEDLRAAFSLLRTARRPLIFLGSGAREAMGEHGEVFNAFITQHGIPVATSVRAKGLFSEREALSLGVLGLAGSKRSETYLRDGVDVLLVLGSRLGEWATRSFHKYFQAVHHVIQVDVNPANIGQFLPVRLPIVADVGSVVTGLAELGQMIGPSSGARVKERWSQVVALKEPALPTRAPQAENTVKPQHLIAELDKHLGPDMDLYIDMGNCSAWTAHLLHVTPPARIFYPCGLSSMGWSCGAVVGGKLGRPERSAVAVTGDGAFLMNGVEVLTASRYRLGTVTLVLNDNYLGTVNHGEHVQDRAYPLEDEFYSLGNPDLERFAESLGARVHSVKAPGQLDAMLPEVLRLADETGQPQVIIAHIDYREVPPYGERFAAVASDAK</sequence>
<dbReference type="PANTHER" id="PTHR18968">
    <property type="entry name" value="THIAMINE PYROPHOSPHATE ENZYMES"/>
    <property type="match status" value="1"/>
</dbReference>
<protein>
    <submittedName>
        <fullName evidence="8">Thiamine pyrophosphate-binding protein</fullName>
    </submittedName>
</protein>
<dbReference type="InterPro" id="IPR011766">
    <property type="entry name" value="TPP_enzyme_TPP-bd"/>
</dbReference>
<dbReference type="Pfam" id="PF00205">
    <property type="entry name" value="TPP_enzyme_M"/>
    <property type="match status" value="1"/>
</dbReference>
<dbReference type="GO" id="GO:0009099">
    <property type="term" value="P:L-valine biosynthetic process"/>
    <property type="evidence" value="ECO:0007669"/>
    <property type="project" value="TreeGrafter"/>
</dbReference>
<dbReference type="InterPro" id="IPR029035">
    <property type="entry name" value="DHS-like_NAD/FAD-binding_dom"/>
</dbReference>
<dbReference type="Gene3D" id="3.40.50.1220">
    <property type="entry name" value="TPP-binding domain"/>
    <property type="match status" value="1"/>
</dbReference>
<dbReference type="SUPFAM" id="SSF52467">
    <property type="entry name" value="DHS-like NAD/FAD-binding domain"/>
    <property type="match status" value="1"/>
</dbReference>
<dbReference type="Proteomes" id="UP000268094">
    <property type="component" value="Unassembled WGS sequence"/>
</dbReference>
<name>A0A3A8I9X8_9BACT</name>
<dbReference type="AlphaFoldDB" id="A0A3A8I9X8"/>
<evidence type="ECO:0000313" key="8">
    <source>
        <dbReference type="EMBL" id="RKG79885.1"/>
    </source>
</evidence>
<dbReference type="OrthoDB" id="2254214at2"/>
<evidence type="ECO:0000313" key="9">
    <source>
        <dbReference type="Proteomes" id="UP000268094"/>
    </source>
</evidence>
<dbReference type="InterPro" id="IPR012000">
    <property type="entry name" value="Thiamin_PyroP_enz_cen_dom"/>
</dbReference>
<dbReference type="CDD" id="cd07035">
    <property type="entry name" value="TPP_PYR_POX_like"/>
    <property type="match status" value="1"/>
</dbReference>
<dbReference type="GO" id="GO:0000287">
    <property type="term" value="F:magnesium ion binding"/>
    <property type="evidence" value="ECO:0007669"/>
    <property type="project" value="InterPro"/>
</dbReference>
<reference evidence="9" key="1">
    <citation type="submission" date="2018-09" db="EMBL/GenBank/DDBJ databases">
        <authorList>
            <person name="Livingstone P.G."/>
            <person name="Whitworth D.E."/>
        </authorList>
    </citation>
    <scope>NUCLEOTIDE SEQUENCE [LARGE SCALE GENOMIC DNA]</scope>
    <source>
        <strain evidence="9">CA054A</strain>
    </source>
</reference>
<dbReference type="PANTHER" id="PTHR18968:SF167">
    <property type="entry name" value="ACETOLACTATE SYNTHASE LARGE SUBUNIT ILVB2-RELATED"/>
    <property type="match status" value="1"/>
</dbReference>
<dbReference type="EMBL" id="RAVZ01000236">
    <property type="protein sequence ID" value="RKG79885.1"/>
    <property type="molecule type" value="Genomic_DNA"/>
</dbReference>
<accession>A0A3A8I9X8</accession>
<evidence type="ECO:0000256" key="2">
    <source>
        <dbReference type="ARBA" id="ARBA00023052"/>
    </source>
</evidence>
<comment type="similarity">
    <text evidence="1 3">Belongs to the TPP enzyme family.</text>
</comment>
<feature type="domain" description="Thiamine pyrophosphate enzyme TPP-binding" evidence="6">
    <location>
        <begin position="466"/>
        <end position="618"/>
    </location>
</feature>
<dbReference type="CDD" id="cd00568">
    <property type="entry name" value="TPP_enzymes"/>
    <property type="match status" value="1"/>
</dbReference>